<evidence type="ECO:0000313" key="2">
    <source>
        <dbReference type="EMBL" id="GBM21790.1"/>
    </source>
</evidence>
<comment type="caution">
    <text evidence="2">The sequence shown here is derived from an EMBL/GenBank/DDBJ whole genome shotgun (WGS) entry which is preliminary data.</text>
</comment>
<gene>
    <name evidence="2" type="ORF">AVEN_29232_1</name>
</gene>
<reference evidence="2 3" key="1">
    <citation type="journal article" date="2019" name="Sci. Rep.">
        <title>Orb-weaving spider Araneus ventricosus genome elucidates the spidroin gene catalogue.</title>
        <authorList>
            <person name="Kono N."/>
            <person name="Nakamura H."/>
            <person name="Ohtoshi R."/>
            <person name="Moran D.A.P."/>
            <person name="Shinohara A."/>
            <person name="Yoshida Y."/>
            <person name="Fujiwara M."/>
            <person name="Mori M."/>
            <person name="Tomita M."/>
            <person name="Arakawa K."/>
        </authorList>
    </citation>
    <scope>NUCLEOTIDE SEQUENCE [LARGE SCALE GENOMIC DNA]</scope>
</reference>
<protein>
    <submittedName>
        <fullName evidence="2">Uncharacterized protein</fullName>
    </submittedName>
</protein>
<dbReference type="EMBL" id="BGPR01000467">
    <property type="protein sequence ID" value="GBM21790.1"/>
    <property type="molecule type" value="Genomic_DNA"/>
</dbReference>
<feature type="region of interest" description="Disordered" evidence="1">
    <location>
        <begin position="1"/>
        <end position="24"/>
    </location>
</feature>
<organism evidence="2 3">
    <name type="scientific">Araneus ventricosus</name>
    <name type="common">Orbweaver spider</name>
    <name type="synonym">Epeira ventricosa</name>
    <dbReference type="NCBI Taxonomy" id="182803"/>
    <lineage>
        <taxon>Eukaryota</taxon>
        <taxon>Metazoa</taxon>
        <taxon>Ecdysozoa</taxon>
        <taxon>Arthropoda</taxon>
        <taxon>Chelicerata</taxon>
        <taxon>Arachnida</taxon>
        <taxon>Araneae</taxon>
        <taxon>Araneomorphae</taxon>
        <taxon>Entelegynae</taxon>
        <taxon>Araneoidea</taxon>
        <taxon>Araneidae</taxon>
        <taxon>Araneus</taxon>
    </lineage>
</organism>
<dbReference type="Proteomes" id="UP000499080">
    <property type="component" value="Unassembled WGS sequence"/>
</dbReference>
<evidence type="ECO:0000313" key="3">
    <source>
        <dbReference type="Proteomes" id="UP000499080"/>
    </source>
</evidence>
<proteinExistence type="predicted"/>
<dbReference type="AlphaFoldDB" id="A0A4Y2DY46"/>
<evidence type="ECO:0000256" key="1">
    <source>
        <dbReference type="SAM" id="MobiDB-lite"/>
    </source>
</evidence>
<sequence>MAIRKTSHPALPWQPENLNDSRCNSSSTEAEVQVAITGHDPTPPERRYILSLEEGLMLPPLLYPHPGTSLLIRRLHINVLVVPPGGRYHNG</sequence>
<keyword evidence="3" id="KW-1185">Reference proteome</keyword>
<accession>A0A4Y2DY46</accession>
<name>A0A4Y2DY46_ARAVE</name>